<comment type="caution">
    <text evidence="6">The sequence shown here is derived from an EMBL/GenBank/DDBJ whole genome shotgun (WGS) entry which is preliminary data.</text>
</comment>
<dbReference type="Proteomes" id="UP000618818">
    <property type="component" value="Unassembled WGS sequence"/>
</dbReference>
<organism evidence="6 7">
    <name type="scientific">Nocardioides cavernae</name>
    <dbReference type="NCBI Taxonomy" id="1921566"/>
    <lineage>
        <taxon>Bacteria</taxon>
        <taxon>Bacillati</taxon>
        <taxon>Actinomycetota</taxon>
        <taxon>Actinomycetes</taxon>
        <taxon>Propionibacteriales</taxon>
        <taxon>Nocardioidaceae</taxon>
        <taxon>Nocardioides</taxon>
    </lineage>
</organism>
<accession>A0ABR8NC72</accession>
<dbReference type="Pfam" id="PF18085">
    <property type="entry name" value="Mak_N_cap"/>
    <property type="match status" value="1"/>
</dbReference>
<feature type="domain" description="Maltokinase N-terminal cap" evidence="5">
    <location>
        <begin position="20"/>
        <end position="101"/>
    </location>
</feature>
<protein>
    <recommendedName>
        <fullName evidence="5">Maltokinase N-terminal cap domain-containing protein</fullName>
    </recommendedName>
</protein>
<sequence>MGIVHRATLSPSKQELVEAWLPSRPWAEGRTIAGKVAEYRFDDPDGEVGVETILWHTEDGSVLQTPLTYRAAPLAGAESHLIATTAHSVLGERWVYDGCGDPVWARTLAAAILTGARQSQMFFEEDGRRIDIPARMEVRGSGRGDAADVPEIDRVDSVTDDGAVTTVLAGAVDLAVARIVGTPLGEGRHLDGTVGESEERIVLAVLRRG</sequence>
<dbReference type="EMBL" id="JACXYZ010000002">
    <property type="protein sequence ID" value="MBD3925738.1"/>
    <property type="molecule type" value="Genomic_DNA"/>
</dbReference>
<dbReference type="RefSeq" id="WP_191195617.1">
    <property type="nucleotide sequence ID" value="NZ_JACXYZ010000002.1"/>
</dbReference>
<evidence type="ECO:0000313" key="6">
    <source>
        <dbReference type="EMBL" id="MBD3925738.1"/>
    </source>
</evidence>
<evidence type="ECO:0000256" key="1">
    <source>
        <dbReference type="ARBA" id="ARBA00022679"/>
    </source>
</evidence>
<evidence type="ECO:0000313" key="7">
    <source>
        <dbReference type="Proteomes" id="UP000618818"/>
    </source>
</evidence>
<keyword evidence="7" id="KW-1185">Reference proteome</keyword>
<evidence type="ECO:0000259" key="5">
    <source>
        <dbReference type="Pfam" id="PF18085"/>
    </source>
</evidence>
<proteinExistence type="predicted"/>
<reference evidence="6 7" key="1">
    <citation type="submission" date="2020-09" db="EMBL/GenBank/DDBJ databases">
        <title>novel species in genus Nocardioides.</title>
        <authorList>
            <person name="Zhang G."/>
        </authorList>
    </citation>
    <scope>NUCLEOTIDE SEQUENCE [LARGE SCALE GENOMIC DNA]</scope>
    <source>
        <strain evidence="6 7">KCTC 39551</strain>
    </source>
</reference>
<keyword evidence="3" id="KW-0418">Kinase</keyword>
<dbReference type="InterPro" id="IPR040999">
    <property type="entry name" value="Mak_N_cap"/>
</dbReference>
<keyword evidence="1" id="KW-0808">Transferase</keyword>
<keyword evidence="2" id="KW-0547">Nucleotide-binding</keyword>
<gene>
    <name evidence="6" type="ORF">IEZ26_13980</name>
</gene>
<evidence type="ECO:0000256" key="3">
    <source>
        <dbReference type="ARBA" id="ARBA00022777"/>
    </source>
</evidence>
<dbReference type="NCBIfam" id="NF047744">
    <property type="entry name" value="CG0192_rel"/>
    <property type="match status" value="1"/>
</dbReference>
<name>A0ABR8NC72_9ACTN</name>
<evidence type="ECO:0000256" key="2">
    <source>
        <dbReference type="ARBA" id="ARBA00022741"/>
    </source>
</evidence>
<evidence type="ECO:0000256" key="4">
    <source>
        <dbReference type="ARBA" id="ARBA00022840"/>
    </source>
</evidence>
<keyword evidence="4" id="KW-0067">ATP-binding</keyword>